<dbReference type="EMBL" id="CP076128">
    <property type="protein sequence ID" value="QWG08109.1"/>
    <property type="molecule type" value="Genomic_DNA"/>
</dbReference>
<accession>A0ABX8GWY0</accession>
<evidence type="ECO:0000313" key="2">
    <source>
        <dbReference type="Proteomes" id="UP000682802"/>
    </source>
</evidence>
<proteinExistence type="predicted"/>
<keyword evidence="2" id="KW-1185">Reference proteome</keyword>
<dbReference type="InterPro" id="IPR027417">
    <property type="entry name" value="P-loop_NTPase"/>
</dbReference>
<gene>
    <name evidence="1" type="ORF">KM029_03995</name>
</gene>
<dbReference type="SUPFAM" id="SSF52540">
    <property type="entry name" value="P-loop containing nucleoside triphosphate hydrolases"/>
    <property type="match status" value="1"/>
</dbReference>
<evidence type="ECO:0000313" key="1">
    <source>
        <dbReference type="EMBL" id="QWG08109.1"/>
    </source>
</evidence>
<dbReference type="Proteomes" id="UP000682802">
    <property type="component" value="Chromosome 1"/>
</dbReference>
<reference evidence="1 2" key="1">
    <citation type="submission" date="2021-05" db="EMBL/GenBank/DDBJ databases">
        <title>Comparative genomic studies on the polysaccharide-degrading batcterial strains of the Flammeovirga genus.</title>
        <authorList>
            <person name="Zewei F."/>
            <person name="Zheng Z."/>
            <person name="Yu L."/>
            <person name="Ruyue G."/>
            <person name="Yanhong M."/>
            <person name="Yuanyuan C."/>
            <person name="Jingyan G."/>
            <person name="Wenjun H."/>
        </authorList>
    </citation>
    <scope>NUCLEOTIDE SEQUENCE [LARGE SCALE GENOMIC DNA]</scope>
    <source>
        <strain evidence="1 2">YS10</strain>
    </source>
</reference>
<name>A0ABX8GWY0_9BACT</name>
<organism evidence="1 2">
    <name type="scientific">Flammeovirga kamogawensis</name>
    <dbReference type="NCBI Taxonomy" id="373891"/>
    <lineage>
        <taxon>Bacteria</taxon>
        <taxon>Pseudomonadati</taxon>
        <taxon>Bacteroidota</taxon>
        <taxon>Cytophagia</taxon>
        <taxon>Cytophagales</taxon>
        <taxon>Flammeovirgaceae</taxon>
        <taxon>Flammeovirga</taxon>
    </lineage>
</organism>
<dbReference type="Gene3D" id="3.40.50.300">
    <property type="entry name" value="P-loop containing nucleotide triphosphate hydrolases"/>
    <property type="match status" value="1"/>
</dbReference>
<protein>
    <submittedName>
        <fullName evidence="1">Sulfotransferase domain-containing protein</fullName>
    </submittedName>
</protein>
<sequence length="258" mass="30834">MKTRCKYDFVIVSPGRTGSSHLLESIGYYDDIIAESEVFNKGNPYDDSFNLFLKSKFKYKLLGFIFNRNIFSRNRFNFPLQYLIRKFFKKEIPLSTSKKRVFKIVFEQLEAYPYVLSYLLKQSVKFIYLDRINKFELMASMLKAKQDRIFQTFENQEQNRKQFFLCKEEVENYMKEFLSVESHFKSSIGTHNADIFETNYEALFGNYQEVVNQIRVFVGLKEKPLTKVSASKKVNPNPPSKWIKNFDEIEKFYLENYQ</sequence>
<dbReference type="RefSeq" id="WP_144075488.1">
    <property type="nucleotide sequence ID" value="NZ_CP076128.1"/>
</dbReference>